<feature type="domain" description="Response regulatory" evidence="9">
    <location>
        <begin position="34"/>
        <end position="80"/>
    </location>
</feature>
<proteinExistence type="inferred from homology"/>
<dbReference type="PANTHER" id="PTHR43874:SF167">
    <property type="entry name" value="TWO-COMPONENT RESPONSE REGULATOR ARR9"/>
    <property type="match status" value="1"/>
</dbReference>
<dbReference type="PANTHER" id="PTHR43874">
    <property type="entry name" value="TWO-COMPONENT RESPONSE REGULATOR"/>
    <property type="match status" value="1"/>
</dbReference>
<evidence type="ECO:0000256" key="4">
    <source>
        <dbReference type="ARBA" id="ARBA00023015"/>
    </source>
</evidence>
<protein>
    <submittedName>
        <fullName evidence="10">Two-component response regulator ARR8-like</fullName>
    </submittedName>
</protein>
<gene>
    <name evidence="10" type="ORF">OLEA9_A049786</name>
</gene>
<evidence type="ECO:0000256" key="6">
    <source>
        <dbReference type="ARBA" id="ARBA00038244"/>
    </source>
</evidence>
<evidence type="ECO:0000259" key="9">
    <source>
        <dbReference type="Pfam" id="PF00072"/>
    </source>
</evidence>
<dbReference type="Gene3D" id="3.40.50.2300">
    <property type="match status" value="1"/>
</dbReference>
<evidence type="ECO:0000256" key="2">
    <source>
        <dbReference type="ARBA" id="ARBA00022864"/>
    </source>
</evidence>
<name>A0A8S0SPM7_OLEEU</name>
<dbReference type="InterPro" id="IPR011006">
    <property type="entry name" value="CheY-like_superfamily"/>
</dbReference>
<keyword evidence="1" id="KW-0597">Phosphoprotein</keyword>
<evidence type="ECO:0000256" key="3">
    <source>
        <dbReference type="ARBA" id="ARBA00023012"/>
    </source>
</evidence>
<dbReference type="GO" id="GO:0009736">
    <property type="term" value="P:cytokinin-activated signaling pathway"/>
    <property type="evidence" value="ECO:0007669"/>
    <property type="project" value="UniProtKB-KW"/>
</dbReference>
<dbReference type="AlphaFoldDB" id="A0A8S0SPM7"/>
<dbReference type="EMBL" id="CACTIH010005484">
    <property type="protein sequence ID" value="CAA2994902.1"/>
    <property type="molecule type" value="Genomic_DNA"/>
</dbReference>
<keyword evidence="4" id="KW-0805">Transcription regulation</keyword>
<evidence type="ECO:0000313" key="10">
    <source>
        <dbReference type="EMBL" id="CAA2994902.1"/>
    </source>
</evidence>
<dbReference type="Gramene" id="OE9A049786T1">
    <property type="protein sequence ID" value="OE9A049786C1"/>
    <property type="gene ID" value="OE9A049786"/>
</dbReference>
<dbReference type="GO" id="GO:0000160">
    <property type="term" value="P:phosphorelay signal transduction system"/>
    <property type="evidence" value="ECO:0007669"/>
    <property type="project" value="UniProtKB-KW"/>
</dbReference>
<dbReference type="OrthoDB" id="1819059at2759"/>
<sequence length="215" mass="23479">MVNLEIPTAKALEYLVWHEDDKRNTNGTSVSPQIHQEVKVNLVITDYFMPGMTGYDLLKKIKESSSLRNMPVVIMSSENVPSRINIHFGHTEDQCKLGARPVTPPIVETIPRPIIPPKDEVGYSSVIPPVTQSIVPSVVQPVAPDNIALPIITTLALTASLTDIHTQTIASLVVEDMTEIVPIDEPHAEPILEAPLETESEVSHSPQLSDTSGTL</sequence>
<evidence type="ECO:0000256" key="5">
    <source>
        <dbReference type="ARBA" id="ARBA00023163"/>
    </source>
</evidence>
<evidence type="ECO:0000256" key="1">
    <source>
        <dbReference type="ARBA" id="ARBA00022553"/>
    </source>
</evidence>
<comment type="similarity">
    <text evidence="6">Belongs to the ARR family. Type-A subfamily.</text>
</comment>
<accession>A0A8S0SPM7</accession>
<dbReference type="InterPro" id="IPR001789">
    <property type="entry name" value="Sig_transdc_resp-reg_receiver"/>
</dbReference>
<comment type="caution">
    <text evidence="10">The sequence shown here is derived from an EMBL/GenBank/DDBJ whole genome shotgun (WGS) entry which is preliminary data.</text>
</comment>
<keyword evidence="5" id="KW-0804">Transcription</keyword>
<comment type="function">
    <text evidence="7">Functions as a response regulator involved in His-to-Asp phosphorelay signal transduction system. Phosphorylation of the Asp residue in the receiver domain activates the ability of the protein to promote the transcription of target genes. Type-A response regulators seem to act as negative regulators of the cytokinin signaling.</text>
</comment>
<feature type="compositionally biased region" description="Polar residues" evidence="8">
    <location>
        <begin position="203"/>
        <end position="215"/>
    </location>
</feature>
<feature type="non-terminal residue" evidence="10">
    <location>
        <position position="215"/>
    </location>
</feature>
<feature type="region of interest" description="Disordered" evidence="8">
    <location>
        <begin position="194"/>
        <end position="215"/>
    </location>
</feature>
<reference evidence="10 11" key="1">
    <citation type="submission" date="2019-12" db="EMBL/GenBank/DDBJ databases">
        <authorList>
            <person name="Alioto T."/>
            <person name="Alioto T."/>
            <person name="Gomez Garrido J."/>
        </authorList>
    </citation>
    <scope>NUCLEOTIDE SEQUENCE [LARGE SCALE GENOMIC DNA]</scope>
</reference>
<evidence type="ECO:0000256" key="7">
    <source>
        <dbReference type="ARBA" id="ARBA00043855"/>
    </source>
</evidence>
<dbReference type="Pfam" id="PF00072">
    <property type="entry name" value="Response_reg"/>
    <property type="match status" value="1"/>
</dbReference>
<dbReference type="InterPro" id="IPR045279">
    <property type="entry name" value="ARR-like"/>
</dbReference>
<keyword evidence="2" id="KW-0932">Cytokinin signaling pathway</keyword>
<keyword evidence="11" id="KW-1185">Reference proteome</keyword>
<evidence type="ECO:0000256" key="8">
    <source>
        <dbReference type="SAM" id="MobiDB-lite"/>
    </source>
</evidence>
<dbReference type="Proteomes" id="UP000594638">
    <property type="component" value="Unassembled WGS sequence"/>
</dbReference>
<organism evidence="10 11">
    <name type="scientific">Olea europaea subsp. europaea</name>
    <dbReference type="NCBI Taxonomy" id="158383"/>
    <lineage>
        <taxon>Eukaryota</taxon>
        <taxon>Viridiplantae</taxon>
        <taxon>Streptophyta</taxon>
        <taxon>Embryophyta</taxon>
        <taxon>Tracheophyta</taxon>
        <taxon>Spermatophyta</taxon>
        <taxon>Magnoliopsida</taxon>
        <taxon>eudicotyledons</taxon>
        <taxon>Gunneridae</taxon>
        <taxon>Pentapetalae</taxon>
        <taxon>asterids</taxon>
        <taxon>lamiids</taxon>
        <taxon>Lamiales</taxon>
        <taxon>Oleaceae</taxon>
        <taxon>Oleeae</taxon>
        <taxon>Olea</taxon>
    </lineage>
</organism>
<dbReference type="SUPFAM" id="SSF52172">
    <property type="entry name" value="CheY-like"/>
    <property type="match status" value="1"/>
</dbReference>
<evidence type="ECO:0000313" key="11">
    <source>
        <dbReference type="Proteomes" id="UP000594638"/>
    </source>
</evidence>
<keyword evidence="3" id="KW-0902">Two-component regulatory system</keyword>